<dbReference type="PANTHER" id="PTHR40043:SF1">
    <property type="entry name" value="UPF0719 INNER MEMBRANE PROTEIN YJFL"/>
    <property type="match status" value="1"/>
</dbReference>
<dbReference type="PANTHER" id="PTHR40043">
    <property type="entry name" value="UPF0719 INNER MEMBRANE PROTEIN YJFL"/>
    <property type="match status" value="1"/>
</dbReference>
<evidence type="ECO:0000256" key="6">
    <source>
        <dbReference type="ARBA" id="ARBA00023136"/>
    </source>
</evidence>
<evidence type="ECO:0000256" key="4">
    <source>
        <dbReference type="ARBA" id="ARBA00022692"/>
    </source>
</evidence>
<keyword evidence="3" id="KW-1003">Cell membrane</keyword>
<evidence type="ECO:0000256" key="3">
    <source>
        <dbReference type="ARBA" id="ARBA00022475"/>
    </source>
</evidence>
<evidence type="ECO:0000256" key="5">
    <source>
        <dbReference type="ARBA" id="ARBA00022989"/>
    </source>
</evidence>
<keyword evidence="4 7" id="KW-0812">Transmembrane</keyword>
<feature type="transmembrane region" description="Helical" evidence="7">
    <location>
        <begin position="42"/>
        <end position="62"/>
    </location>
</feature>
<comment type="similarity">
    <text evidence="2">Belongs to the UPF0719 family.</text>
</comment>
<protein>
    <submittedName>
        <fullName evidence="8">DUF350 domain-containing protein</fullName>
    </submittedName>
</protein>
<dbReference type="Pfam" id="PF03994">
    <property type="entry name" value="DUF350"/>
    <property type="match status" value="1"/>
</dbReference>
<keyword evidence="6 7" id="KW-0472">Membrane</keyword>
<feature type="transmembrane region" description="Helical" evidence="7">
    <location>
        <begin position="108"/>
        <end position="127"/>
    </location>
</feature>
<accession>A0ABV2TPE0</accession>
<feature type="transmembrane region" description="Helical" evidence="7">
    <location>
        <begin position="74"/>
        <end position="96"/>
    </location>
</feature>
<dbReference type="EMBL" id="JBEWZI010000022">
    <property type="protein sequence ID" value="MET7015800.1"/>
    <property type="molecule type" value="Genomic_DNA"/>
</dbReference>
<dbReference type="Proteomes" id="UP001549691">
    <property type="component" value="Unassembled WGS sequence"/>
</dbReference>
<evidence type="ECO:0000256" key="2">
    <source>
        <dbReference type="ARBA" id="ARBA00005779"/>
    </source>
</evidence>
<dbReference type="RefSeq" id="WP_354602257.1">
    <property type="nucleotide sequence ID" value="NZ_JBEWZI010000022.1"/>
</dbReference>
<organism evidence="8 9">
    <name type="scientific">Uliginosibacterium flavum</name>
    <dbReference type="NCBI Taxonomy" id="1396831"/>
    <lineage>
        <taxon>Bacteria</taxon>
        <taxon>Pseudomonadati</taxon>
        <taxon>Pseudomonadota</taxon>
        <taxon>Betaproteobacteria</taxon>
        <taxon>Rhodocyclales</taxon>
        <taxon>Zoogloeaceae</taxon>
        <taxon>Uliginosibacterium</taxon>
    </lineage>
</organism>
<reference evidence="8 9" key="1">
    <citation type="submission" date="2024-07" db="EMBL/GenBank/DDBJ databases">
        <title>Uliginosibacterium flavum JJ3220;KACC:17644.</title>
        <authorList>
            <person name="Kim M.K."/>
        </authorList>
    </citation>
    <scope>NUCLEOTIDE SEQUENCE [LARGE SCALE GENOMIC DNA]</scope>
    <source>
        <strain evidence="8 9">KACC:17644</strain>
    </source>
</reference>
<keyword evidence="5 7" id="KW-1133">Transmembrane helix</keyword>
<comment type="subcellular location">
    <subcellularLocation>
        <location evidence="1">Cell membrane</location>
        <topology evidence="1">Multi-pass membrane protein</topology>
    </subcellularLocation>
</comment>
<evidence type="ECO:0000256" key="1">
    <source>
        <dbReference type="ARBA" id="ARBA00004651"/>
    </source>
</evidence>
<proteinExistence type="inferred from homology"/>
<evidence type="ECO:0000313" key="9">
    <source>
        <dbReference type="Proteomes" id="UP001549691"/>
    </source>
</evidence>
<name>A0ABV2TPE0_9RHOO</name>
<keyword evidence="9" id="KW-1185">Reference proteome</keyword>
<sequence>MNIDMIYGYLLHLLTGFALVGVFVLIYLRLTPFDEIALICKGCVAPALSFGGTLIGFTWTVASGIVHIPGYLPFLAWAAAAMAIQLIAFLILDRVLPNIKEALESNNVAMGALIGSISLSIGLINGACLS</sequence>
<dbReference type="InterPro" id="IPR007140">
    <property type="entry name" value="DUF350"/>
</dbReference>
<feature type="transmembrane region" description="Helical" evidence="7">
    <location>
        <begin position="6"/>
        <end position="30"/>
    </location>
</feature>
<comment type="caution">
    <text evidence="8">The sequence shown here is derived from an EMBL/GenBank/DDBJ whole genome shotgun (WGS) entry which is preliminary data.</text>
</comment>
<gene>
    <name evidence="8" type="ORF">ABXR19_16535</name>
</gene>
<evidence type="ECO:0000313" key="8">
    <source>
        <dbReference type="EMBL" id="MET7015800.1"/>
    </source>
</evidence>
<evidence type="ECO:0000256" key="7">
    <source>
        <dbReference type="SAM" id="Phobius"/>
    </source>
</evidence>